<evidence type="ECO:0008006" key="4">
    <source>
        <dbReference type="Google" id="ProtNLM"/>
    </source>
</evidence>
<reference evidence="2 3" key="1">
    <citation type="journal article" date="2015" name="Int. J. Syst. Evol. Microbiol.">
        <title>Novibacillus thermophilus gen. nov., sp. nov., a Gram-staining-negative and moderately thermophilic member of the family Thermoactinomycetaceae.</title>
        <authorList>
            <person name="Yang G."/>
            <person name="Chen J."/>
            <person name="Zhou S."/>
        </authorList>
    </citation>
    <scope>NUCLEOTIDE SEQUENCE [LARGE SCALE GENOMIC DNA]</scope>
    <source>
        <strain evidence="2 3">SG-1</strain>
    </source>
</reference>
<keyword evidence="3" id="KW-1185">Reference proteome</keyword>
<evidence type="ECO:0000313" key="2">
    <source>
        <dbReference type="EMBL" id="AQS55289.1"/>
    </source>
</evidence>
<dbReference type="Proteomes" id="UP000188603">
    <property type="component" value="Chromosome"/>
</dbReference>
<dbReference type="Gene3D" id="1.20.5.320">
    <property type="entry name" value="6-Phosphogluconate Dehydrogenase, domain 3"/>
    <property type="match status" value="1"/>
</dbReference>
<dbReference type="KEGG" id="ntr:B0W44_05330"/>
<feature type="region of interest" description="Disordered" evidence="1">
    <location>
        <begin position="77"/>
        <end position="117"/>
    </location>
</feature>
<name>A0A1U9K5F2_9BACL</name>
<accession>A0A1U9K5F2</accession>
<evidence type="ECO:0000256" key="1">
    <source>
        <dbReference type="SAM" id="MobiDB-lite"/>
    </source>
</evidence>
<feature type="compositionally biased region" description="Low complexity" evidence="1">
    <location>
        <begin position="95"/>
        <end position="110"/>
    </location>
</feature>
<dbReference type="EMBL" id="CP019699">
    <property type="protein sequence ID" value="AQS55289.1"/>
    <property type="molecule type" value="Genomic_DNA"/>
</dbReference>
<protein>
    <recommendedName>
        <fullName evidence="4">Collagen-like protein</fullName>
    </recommendedName>
</protein>
<dbReference type="AlphaFoldDB" id="A0A1U9K5F2"/>
<gene>
    <name evidence="2" type="ORF">B0W44_05330</name>
</gene>
<dbReference type="STRING" id="1471761.B0W44_05330"/>
<evidence type="ECO:0000313" key="3">
    <source>
        <dbReference type="Proteomes" id="UP000188603"/>
    </source>
</evidence>
<sequence length="146" mass="15295">MAYDIEKYPARSGRVIGEDGQLYNIVELLQSGGSGGGASMRFHFGEGAPDASLGAPGDVYLDTDSGDFYQNQNGAWNVIGNLRGPQGPQGPQGPEGPQGEQGPQGPAGADGADGRGIDDITFDADTNELVFHMTDSTEIRVPWPEV</sequence>
<dbReference type="RefSeq" id="WP_077719110.1">
    <property type="nucleotide sequence ID" value="NZ_CP019699.1"/>
</dbReference>
<proteinExistence type="predicted"/>
<organism evidence="2 3">
    <name type="scientific">Novibacillus thermophilus</name>
    <dbReference type="NCBI Taxonomy" id="1471761"/>
    <lineage>
        <taxon>Bacteria</taxon>
        <taxon>Bacillati</taxon>
        <taxon>Bacillota</taxon>
        <taxon>Bacilli</taxon>
        <taxon>Bacillales</taxon>
        <taxon>Thermoactinomycetaceae</taxon>
        <taxon>Novibacillus</taxon>
    </lineage>
</organism>